<organism evidence="5 6">
    <name type="scientific">Paenibacillus aurantiacus</name>
    <dbReference type="NCBI Taxonomy" id="1936118"/>
    <lineage>
        <taxon>Bacteria</taxon>
        <taxon>Bacillati</taxon>
        <taxon>Bacillota</taxon>
        <taxon>Bacilli</taxon>
        <taxon>Bacillales</taxon>
        <taxon>Paenibacillaceae</taxon>
        <taxon>Paenibacillus</taxon>
    </lineage>
</organism>
<dbReference type="Proteomes" id="UP001589747">
    <property type="component" value="Unassembled WGS sequence"/>
</dbReference>
<dbReference type="RefSeq" id="WP_377496640.1">
    <property type="nucleotide sequence ID" value="NZ_JBHMDO010000031.1"/>
</dbReference>
<proteinExistence type="inferred from homology"/>
<dbReference type="PANTHER" id="PTHR30061">
    <property type="entry name" value="MALTOSE-BINDING PERIPLASMIC PROTEIN"/>
    <property type="match status" value="1"/>
</dbReference>
<dbReference type="PANTHER" id="PTHR30061:SF50">
    <property type="entry name" value="MALTOSE_MALTODEXTRIN-BINDING PERIPLASMIC PROTEIN"/>
    <property type="match status" value="1"/>
</dbReference>
<evidence type="ECO:0000313" key="5">
    <source>
        <dbReference type="EMBL" id="MFB9327875.1"/>
    </source>
</evidence>
<keyword evidence="2" id="KW-0813">Transport</keyword>
<evidence type="ECO:0000256" key="1">
    <source>
        <dbReference type="ARBA" id="ARBA00008520"/>
    </source>
</evidence>
<evidence type="ECO:0000313" key="6">
    <source>
        <dbReference type="Proteomes" id="UP001589747"/>
    </source>
</evidence>
<dbReference type="Gene3D" id="3.40.190.10">
    <property type="entry name" value="Periplasmic binding protein-like II"/>
    <property type="match status" value="2"/>
</dbReference>
<dbReference type="Pfam" id="PF01547">
    <property type="entry name" value="SBP_bac_1"/>
    <property type="match status" value="1"/>
</dbReference>
<dbReference type="SUPFAM" id="SSF53850">
    <property type="entry name" value="Periplasmic binding protein-like II"/>
    <property type="match status" value="1"/>
</dbReference>
<keyword evidence="6" id="KW-1185">Reference proteome</keyword>
<keyword evidence="3 4" id="KW-0732">Signal</keyword>
<accession>A0ABV5KRM4</accession>
<comment type="similarity">
    <text evidence="1">Belongs to the bacterial solute-binding protein 1 family.</text>
</comment>
<dbReference type="EMBL" id="JBHMDO010000031">
    <property type="protein sequence ID" value="MFB9327875.1"/>
    <property type="molecule type" value="Genomic_DNA"/>
</dbReference>
<dbReference type="InterPro" id="IPR006059">
    <property type="entry name" value="SBP"/>
</dbReference>
<sequence length="438" mass="47556">MKMWKGVLTTVVAATMLAGCASNNAGTNDAANTGGASGEQAASGKAESVTLKMFIAQPRLKEHYDKYIADFTAKEKAEKNIDVSVQLEMPPADNASQMLKTRLASNDAPDIFAVHAINDIPSYYKAGYLEDLTSQPFVGKLLGSVKPAVTSTDGKVVAVPLETLSWGYLYNKKIFADNGLTPPTTLTEMKAIVDKLKTANITPFLLSYKESWIPQLFLPLAAGQLINSDDKEKDFVDRMNNDKGSFSEMTSMFDIIDLVNANGTNKALEVGGDDGAAAFAQGKAAMWIQGPWYAETILKSNPDLDFGVAALPINDNPNATMINLSASTSLAVSKTSKNKEVALDFINYVLDDKDSNAFFQALKFNPVATVHTFESYPWVNDATEYVKAGKSYQDPAIPQAVKDEVGKQLQSYYAGQANKEDVIKALDKAWKSFNKVNK</sequence>
<feature type="signal peptide" evidence="4">
    <location>
        <begin position="1"/>
        <end position="25"/>
    </location>
</feature>
<reference evidence="5 6" key="1">
    <citation type="submission" date="2024-09" db="EMBL/GenBank/DDBJ databases">
        <authorList>
            <person name="Sun Q."/>
            <person name="Mori K."/>
        </authorList>
    </citation>
    <scope>NUCLEOTIDE SEQUENCE [LARGE SCALE GENOMIC DNA]</scope>
    <source>
        <strain evidence="5 6">TISTR 2452</strain>
    </source>
</reference>
<feature type="chain" id="PRO_5045847915" evidence="4">
    <location>
        <begin position="26"/>
        <end position="438"/>
    </location>
</feature>
<evidence type="ECO:0000256" key="2">
    <source>
        <dbReference type="ARBA" id="ARBA00022448"/>
    </source>
</evidence>
<gene>
    <name evidence="5" type="ORF">ACFFSY_18260</name>
</gene>
<name>A0ABV5KRM4_9BACL</name>
<evidence type="ECO:0000256" key="4">
    <source>
        <dbReference type="SAM" id="SignalP"/>
    </source>
</evidence>
<protein>
    <submittedName>
        <fullName evidence="5">ABC transporter substrate-binding protein</fullName>
    </submittedName>
</protein>
<comment type="caution">
    <text evidence="5">The sequence shown here is derived from an EMBL/GenBank/DDBJ whole genome shotgun (WGS) entry which is preliminary data.</text>
</comment>
<evidence type="ECO:0000256" key="3">
    <source>
        <dbReference type="ARBA" id="ARBA00022729"/>
    </source>
</evidence>
<dbReference type="PROSITE" id="PS51257">
    <property type="entry name" value="PROKAR_LIPOPROTEIN"/>
    <property type="match status" value="1"/>
</dbReference>